<evidence type="ECO:0000256" key="2">
    <source>
        <dbReference type="ARBA" id="ARBA00023002"/>
    </source>
</evidence>
<comment type="similarity">
    <text evidence="1">Belongs to the short-chain dehydrogenases/reductases (SDR) family.</text>
</comment>
<dbReference type="GO" id="GO:0016020">
    <property type="term" value="C:membrane"/>
    <property type="evidence" value="ECO:0007669"/>
    <property type="project" value="TreeGrafter"/>
</dbReference>
<gene>
    <name evidence="4" type="ORF">Sjap_016552</name>
</gene>
<keyword evidence="3" id="KW-1133">Transmembrane helix</keyword>
<dbReference type="Proteomes" id="UP001417504">
    <property type="component" value="Unassembled WGS sequence"/>
</dbReference>
<keyword evidence="2" id="KW-0560">Oxidoreductase</keyword>
<dbReference type="GO" id="GO:0016491">
    <property type="term" value="F:oxidoreductase activity"/>
    <property type="evidence" value="ECO:0007669"/>
    <property type="project" value="UniProtKB-KW"/>
</dbReference>
<name>A0AAP0ILS8_9MAGN</name>
<feature type="transmembrane region" description="Helical" evidence="3">
    <location>
        <begin position="20"/>
        <end position="42"/>
    </location>
</feature>
<dbReference type="InterPro" id="IPR036291">
    <property type="entry name" value="NAD(P)-bd_dom_sf"/>
</dbReference>
<proteinExistence type="inferred from homology"/>
<accession>A0AAP0ILS8</accession>
<dbReference type="Gene3D" id="3.40.50.720">
    <property type="entry name" value="NAD(P)-binding Rossmann-like Domain"/>
    <property type="match status" value="1"/>
</dbReference>
<reference evidence="4 5" key="1">
    <citation type="submission" date="2024-01" db="EMBL/GenBank/DDBJ databases">
        <title>Genome assemblies of Stephania.</title>
        <authorList>
            <person name="Yang L."/>
        </authorList>
    </citation>
    <scope>NUCLEOTIDE SEQUENCE [LARGE SCALE GENOMIC DNA]</scope>
    <source>
        <strain evidence="4">QJT</strain>
        <tissue evidence="4">Leaf</tissue>
    </source>
</reference>
<evidence type="ECO:0000256" key="3">
    <source>
        <dbReference type="SAM" id="Phobius"/>
    </source>
</evidence>
<sequence>MNMSTCLLCESHGTEALMNMLIPPILPILMLAISPLNLLYIIELSMIRSFTMEDLPRKVVLITGASSGIGEYAKQGARLALVARREKLLEEVAKRAAPWVLLMLLPLAPMFLISNTVRDSSKKLYATSDAWITW</sequence>
<keyword evidence="5" id="KW-1185">Reference proteome</keyword>
<dbReference type="PANTHER" id="PTHR44196:SF1">
    <property type="entry name" value="DEHYDROGENASE_REDUCTASE SDR FAMILY MEMBER 7B"/>
    <property type="match status" value="1"/>
</dbReference>
<evidence type="ECO:0000313" key="5">
    <source>
        <dbReference type="Proteomes" id="UP001417504"/>
    </source>
</evidence>
<dbReference type="AlphaFoldDB" id="A0AAP0ILS8"/>
<protein>
    <submittedName>
        <fullName evidence="4">Uncharacterized protein</fullName>
    </submittedName>
</protein>
<organism evidence="4 5">
    <name type="scientific">Stephania japonica</name>
    <dbReference type="NCBI Taxonomy" id="461633"/>
    <lineage>
        <taxon>Eukaryota</taxon>
        <taxon>Viridiplantae</taxon>
        <taxon>Streptophyta</taxon>
        <taxon>Embryophyta</taxon>
        <taxon>Tracheophyta</taxon>
        <taxon>Spermatophyta</taxon>
        <taxon>Magnoliopsida</taxon>
        <taxon>Ranunculales</taxon>
        <taxon>Menispermaceae</taxon>
        <taxon>Menispermoideae</taxon>
        <taxon>Cissampelideae</taxon>
        <taxon>Stephania</taxon>
    </lineage>
</organism>
<dbReference type="PANTHER" id="PTHR44196">
    <property type="entry name" value="DEHYDROGENASE/REDUCTASE SDR FAMILY MEMBER 7B"/>
    <property type="match status" value="1"/>
</dbReference>
<dbReference type="SUPFAM" id="SSF51735">
    <property type="entry name" value="NAD(P)-binding Rossmann-fold domains"/>
    <property type="match status" value="1"/>
</dbReference>
<keyword evidence="3" id="KW-0472">Membrane</keyword>
<evidence type="ECO:0000313" key="4">
    <source>
        <dbReference type="EMBL" id="KAK9117605.1"/>
    </source>
</evidence>
<feature type="transmembrane region" description="Helical" evidence="3">
    <location>
        <begin position="96"/>
        <end position="114"/>
    </location>
</feature>
<keyword evidence="3" id="KW-0812">Transmembrane</keyword>
<evidence type="ECO:0000256" key="1">
    <source>
        <dbReference type="ARBA" id="ARBA00006484"/>
    </source>
</evidence>
<dbReference type="EMBL" id="JBBNAE010000006">
    <property type="protein sequence ID" value="KAK9117605.1"/>
    <property type="molecule type" value="Genomic_DNA"/>
</dbReference>
<comment type="caution">
    <text evidence="4">The sequence shown here is derived from an EMBL/GenBank/DDBJ whole genome shotgun (WGS) entry which is preliminary data.</text>
</comment>